<dbReference type="Pfam" id="PF05678">
    <property type="entry name" value="VQ"/>
    <property type="match status" value="1"/>
</dbReference>
<accession>A0A4S4EYD7</accession>
<dbReference type="AlphaFoldDB" id="A0A4S4EYD7"/>
<protein>
    <recommendedName>
        <fullName evidence="2">VQ domain-containing protein</fullName>
    </recommendedName>
</protein>
<feature type="region of interest" description="Disordered" evidence="1">
    <location>
        <begin position="1"/>
        <end position="50"/>
    </location>
</feature>
<reference evidence="3 4" key="1">
    <citation type="journal article" date="2018" name="Proc. Natl. Acad. Sci. U.S.A.">
        <title>Draft genome sequence of Camellia sinensis var. sinensis provides insights into the evolution of the tea genome and tea quality.</title>
        <authorList>
            <person name="Wei C."/>
            <person name="Yang H."/>
            <person name="Wang S."/>
            <person name="Zhao J."/>
            <person name="Liu C."/>
            <person name="Gao L."/>
            <person name="Xia E."/>
            <person name="Lu Y."/>
            <person name="Tai Y."/>
            <person name="She G."/>
            <person name="Sun J."/>
            <person name="Cao H."/>
            <person name="Tong W."/>
            <person name="Gao Q."/>
            <person name="Li Y."/>
            <person name="Deng W."/>
            <person name="Jiang X."/>
            <person name="Wang W."/>
            <person name="Chen Q."/>
            <person name="Zhang S."/>
            <person name="Li H."/>
            <person name="Wu J."/>
            <person name="Wang P."/>
            <person name="Li P."/>
            <person name="Shi C."/>
            <person name="Zheng F."/>
            <person name="Jian J."/>
            <person name="Huang B."/>
            <person name="Shan D."/>
            <person name="Shi M."/>
            <person name="Fang C."/>
            <person name="Yue Y."/>
            <person name="Li F."/>
            <person name="Li D."/>
            <person name="Wei S."/>
            <person name="Han B."/>
            <person name="Jiang C."/>
            <person name="Yin Y."/>
            <person name="Xia T."/>
            <person name="Zhang Z."/>
            <person name="Bennetzen J.L."/>
            <person name="Zhao S."/>
            <person name="Wan X."/>
        </authorList>
    </citation>
    <scope>NUCLEOTIDE SEQUENCE [LARGE SCALE GENOMIC DNA]</scope>
    <source>
        <strain evidence="4">cv. Shuchazao</strain>
        <tissue evidence="3">Leaf</tissue>
    </source>
</reference>
<evidence type="ECO:0000259" key="2">
    <source>
        <dbReference type="Pfam" id="PF05678"/>
    </source>
</evidence>
<feature type="compositionally biased region" description="Pro residues" evidence="1">
    <location>
        <begin position="28"/>
        <end position="37"/>
    </location>
</feature>
<feature type="domain" description="VQ" evidence="2">
    <location>
        <begin position="62"/>
        <end position="83"/>
    </location>
</feature>
<comment type="caution">
    <text evidence="3">The sequence shown here is derived from an EMBL/GenBank/DDBJ whole genome shotgun (WGS) entry which is preliminary data.</text>
</comment>
<organism evidence="3 4">
    <name type="scientific">Camellia sinensis var. sinensis</name>
    <name type="common">China tea</name>
    <dbReference type="NCBI Taxonomy" id="542762"/>
    <lineage>
        <taxon>Eukaryota</taxon>
        <taxon>Viridiplantae</taxon>
        <taxon>Streptophyta</taxon>
        <taxon>Embryophyta</taxon>
        <taxon>Tracheophyta</taxon>
        <taxon>Spermatophyta</taxon>
        <taxon>Magnoliopsida</taxon>
        <taxon>eudicotyledons</taxon>
        <taxon>Gunneridae</taxon>
        <taxon>Pentapetalae</taxon>
        <taxon>asterids</taxon>
        <taxon>Ericales</taxon>
        <taxon>Theaceae</taxon>
        <taxon>Camellia</taxon>
    </lineage>
</organism>
<dbReference type="PANTHER" id="PTHR34794:SF1">
    <property type="entry name" value="OS10G0101800 PROTEIN"/>
    <property type="match status" value="1"/>
</dbReference>
<name>A0A4S4EYD7_CAMSN</name>
<dbReference type="PANTHER" id="PTHR34794">
    <property type="entry name" value="EXPRESSED PROTEIN"/>
    <property type="match status" value="1"/>
</dbReference>
<feature type="compositionally biased region" description="Low complexity" evidence="1">
    <location>
        <begin position="8"/>
        <end position="20"/>
    </location>
</feature>
<dbReference type="InterPro" id="IPR039610">
    <property type="entry name" value="VQ29"/>
</dbReference>
<dbReference type="EMBL" id="SDRB02000991">
    <property type="protein sequence ID" value="THG22069.1"/>
    <property type="molecule type" value="Genomic_DNA"/>
</dbReference>
<dbReference type="InterPro" id="IPR008889">
    <property type="entry name" value="VQ"/>
</dbReference>
<proteinExistence type="predicted"/>
<dbReference type="Proteomes" id="UP000306102">
    <property type="component" value="Unassembled WGS sequence"/>
</dbReference>
<evidence type="ECO:0000256" key="1">
    <source>
        <dbReference type="SAM" id="MobiDB-lite"/>
    </source>
</evidence>
<dbReference type="STRING" id="542762.A0A4S4EYD7"/>
<evidence type="ECO:0000313" key="3">
    <source>
        <dbReference type="EMBL" id="THG22069.1"/>
    </source>
</evidence>
<sequence length="205" mass="22124">MESQSYNYSSSSTTYHHCSCPQGKNSKPSPPPPPPPSYHSSLHSVRKLPAKPWKKPIAPLPPIPPRVYKVDHVDFKQVVQKLTAAPEFQPRRLQSVAPPPLSLSTPTPAAAAAAVSSDNNNIGNKGATLELFPSPNNITATMTPLSSFYRELMSETLDTQPWNISDSFAVVSPLGFGSSPNSHPWCSFPLLSPGTLSPLEQSTVL</sequence>
<evidence type="ECO:0000313" key="4">
    <source>
        <dbReference type="Proteomes" id="UP000306102"/>
    </source>
</evidence>
<keyword evidence="4" id="KW-1185">Reference proteome</keyword>
<gene>
    <name evidence="3" type="ORF">TEA_026033</name>
</gene>